<comment type="caution">
    <text evidence="1">The sequence shown here is derived from an EMBL/GenBank/DDBJ whole genome shotgun (WGS) entry which is preliminary data.</text>
</comment>
<gene>
    <name evidence="1" type="ORF">H2204_000273</name>
</gene>
<name>A0AA38YG66_9EURO</name>
<sequence>MLYMQVCNEYEAGRAIKRLRTRIAIAETAESSLAKKQAHYSKVLHAFQNAMELLANV</sequence>
<dbReference type="Proteomes" id="UP001172681">
    <property type="component" value="Unassembled WGS sequence"/>
</dbReference>
<evidence type="ECO:0000313" key="1">
    <source>
        <dbReference type="EMBL" id="KAJ9647643.1"/>
    </source>
</evidence>
<organism evidence="1 2">
    <name type="scientific">Knufia peltigerae</name>
    <dbReference type="NCBI Taxonomy" id="1002370"/>
    <lineage>
        <taxon>Eukaryota</taxon>
        <taxon>Fungi</taxon>
        <taxon>Dikarya</taxon>
        <taxon>Ascomycota</taxon>
        <taxon>Pezizomycotina</taxon>
        <taxon>Eurotiomycetes</taxon>
        <taxon>Chaetothyriomycetidae</taxon>
        <taxon>Chaetothyriales</taxon>
        <taxon>Trichomeriaceae</taxon>
        <taxon>Knufia</taxon>
    </lineage>
</organism>
<evidence type="ECO:0000313" key="2">
    <source>
        <dbReference type="Proteomes" id="UP001172681"/>
    </source>
</evidence>
<dbReference type="EMBL" id="JAPDRN010000001">
    <property type="protein sequence ID" value="KAJ9647643.1"/>
    <property type="molecule type" value="Genomic_DNA"/>
</dbReference>
<keyword evidence="2" id="KW-1185">Reference proteome</keyword>
<proteinExistence type="predicted"/>
<dbReference type="AlphaFoldDB" id="A0AA38YG66"/>
<protein>
    <submittedName>
        <fullName evidence="1">Uncharacterized protein</fullName>
    </submittedName>
</protein>
<reference evidence="1" key="1">
    <citation type="submission" date="2022-10" db="EMBL/GenBank/DDBJ databases">
        <title>Culturing micro-colonial fungi from biological soil crusts in the Mojave desert and describing Neophaeococcomyces mojavensis, and introducing the new genera and species Taxawa tesnikishii.</title>
        <authorList>
            <person name="Kurbessoian T."/>
            <person name="Stajich J.E."/>
        </authorList>
    </citation>
    <scope>NUCLEOTIDE SEQUENCE</scope>
    <source>
        <strain evidence="1">TK_35</strain>
    </source>
</reference>
<accession>A0AA38YG66</accession>